<dbReference type="GeneID" id="1446179"/>
<accession>Q9YBA0</accession>
<dbReference type="eggNOG" id="arCOG02172">
    <property type="taxonomic scope" value="Archaea"/>
</dbReference>
<evidence type="ECO:0000313" key="2">
    <source>
        <dbReference type="Proteomes" id="UP000002518"/>
    </source>
</evidence>
<keyword evidence="2" id="KW-1185">Reference proteome</keyword>
<dbReference type="STRING" id="272557.APE_1697"/>
<dbReference type="EnsemblBacteria" id="BAA80698">
    <property type="protein sequence ID" value="BAA80698"/>
    <property type="gene ID" value="APE_1697"/>
</dbReference>
<sequence>MSGGFFEVCGSTEISVALTASKLGYTRLHGHDITVTACYCGPPLDTEKIVAVLEEALGAVSRGSLEEALGESGAIAEDLLRWLSRRLPERIESSVICLLEARWGRLPRIVRLRLRQ</sequence>
<proteinExistence type="predicted"/>
<dbReference type="AlphaFoldDB" id="Q9YBA0"/>
<gene>
    <name evidence="1" type="ordered locus">APE_1697</name>
</gene>
<organism evidence="1 2">
    <name type="scientific">Aeropyrum pernix (strain ATCC 700893 / DSM 11879 / JCM 9820 / NBRC 100138 / K1)</name>
    <dbReference type="NCBI Taxonomy" id="272557"/>
    <lineage>
        <taxon>Archaea</taxon>
        <taxon>Thermoproteota</taxon>
        <taxon>Thermoprotei</taxon>
        <taxon>Desulfurococcales</taxon>
        <taxon>Desulfurococcaceae</taxon>
        <taxon>Aeropyrum</taxon>
    </lineage>
</organism>
<name>Q9YBA0_AERPE</name>
<dbReference type="EMBL" id="BA000002">
    <property type="protein sequence ID" value="BAA80698.1"/>
    <property type="molecule type" value="Genomic_DNA"/>
</dbReference>
<reference evidence="1 2" key="1">
    <citation type="journal article" date="1999" name="DNA Res.">
        <title>Complete genome sequence of an aerobic hyper-thermophilic crenarchaeon, Aeropyrum pernix K1.</title>
        <authorList>
            <person name="Kawarabayasi Y."/>
            <person name="Hino Y."/>
            <person name="Horikawa H."/>
            <person name="Yamazaki S."/>
            <person name="Haikawa Y."/>
            <person name="Jin-no K."/>
            <person name="Takahashi M."/>
            <person name="Sekine M."/>
            <person name="Baba S."/>
            <person name="Ankai A."/>
            <person name="Kosugi H."/>
            <person name="Hosoyama A."/>
            <person name="Fukui S."/>
            <person name="Nagai Y."/>
            <person name="Nishijima K."/>
            <person name="Nakazawa H."/>
            <person name="Takamiya M."/>
            <person name="Masuda S."/>
            <person name="Funahashi T."/>
            <person name="Tanaka T."/>
            <person name="Kudoh Y."/>
            <person name="Yamazaki J."/>
            <person name="Kushida N."/>
            <person name="Oguchi A."/>
            <person name="Aoki K."/>
            <person name="Kubota K."/>
            <person name="Nakamura Y."/>
            <person name="Nomura N."/>
            <person name="Sako Y."/>
            <person name="Kikuchi H."/>
        </authorList>
    </citation>
    <scope>NUCLEOTIDE SEQUENCE [LARGE SCALE GENOMIC DNA]</scope>
    <source>
        <strain evidence="2">ATCC 700893 / DSM 11879 / JCM 9820 / NBRC 100138 / K1</strain>
    </source>
</reference>
<dbReference type="RefSeq" id="WP_010866536.1">
    <property type="nucleotide sequence ID" value="NC_000854.2"/>
</dbReference>
<protein>
    <submittedName>
        <fullName evidence="1">Uncharacterized protein</fullName>
    </submittedName>
</protein>
<dbReference type="PIR" id="E72551">
    <property type="entry name" value="E72551"/>
</dbReference>
<dbReference type="KEGG" id="ape:APE_1697"/>
<evidence type="ECO:0000313" key="1">
    <source>
        <dbReference type="EMBL" id="BAA80698.1"/>
    </source>
</evidence>
<dbReference type="Proteomes" id="UP000002518">
    <property type="component" value="Chromosome"/>
</dbReference>